<evidence type="ECO:0000313" key="5">
    <source>
        <dbReference type="Proteomes" id="UP001151760"/>
    </source>
</evidence>
<evidence type="ECO:0000256" key="1">
    <source>
        <dbReference type="SAM" id="MobiDB-lite"/>
    </source>
</evidence>
<reference evidence="4" key="1">
    <citation type="journal article" date="2022" name="Int. J. Mol. Sci.">
        <title>Draft Genome of Tanacetum Coccineum: Genomic Comparison of Closely Related Tanacetum-Family Plants.</title>
        <authorList>
            <person name="Yamashiro T."/>
            <person name="Shiraishi A."/>
            <person name="Nakayama K."/>
            <person name="Satake H."/>
        </authorList>
    </citation>
    <scope>NUCLEOTIDE SEQUENCE</scope>
</reference>
<keyword evidence="2" id="KW-0472">Membrane</keyword>
<dbReference type="PANTHER" id="PTHR31099:SF41">
    <property type="entry name" value="TRANSPOSASE (PUTATIVE), GYPSY TYPE-RELATED"/>
    <property type="match status" value="1"/>
</dbReference>
<reference evidence="4" key="2">
    <citation type="submission" date="2022-01" db="EMBL/GenBank/DDBJ databases">
        <authorList>
            <person name="Yamashiro T."/>
            <person name="Shiraishi A."/>
            <person name="Satake H."/>
            <person name="Nakayama K."/>
        </authorList>
    </citation>
    <scope>NUCLEOTIDE SEQUENCE</scope>
</reference>
<evidence type="ECO:0000313" key="4">
    <source>
        <dbReference type="EMBL" id="GJS70081.1"/>
    </source>
</evidence>
<accession>A0ABQ4XYX1</accession>
<proteinExistence type="predicted"/>
<name>A0ABQ4XYX1_9ASTR</name>
<dbReference type="InterPro" id="IPR007321">
    <property type="entry name" value="Transposase_28"/>
</dbReference>
<evidence type="ECO:0000259" key="3">
    <source>
        <dbReference type="Pfam" id="PF04195"/>
    </source>
</evidence>
<comment type="caution">
    <text evidence="4">The sequence shown here is derived from an EMBL/GenBank/DDBJ whole genome shotgun (WGS) entry which is preliminary data.</text>
</comment>
<keyword evidence="2" id="KW-1133">Transmembrane helix</keyword>
<dbReference type="Proteomes" id="UP001151760">
    <property type="component" value="Unassembled WGS sequence"/>
</dbReference>
<dbReference type="Pfam" id="PF04195">
    <property type="entry name" value="Transposase_28"/>
    <property type="match status" value="1"/>
</dbReference>
<feature type="region of interest" description="Disordered" evidence="1">
    <location>
        <begin position="328"/>
        <end position="357"/>
    </location>
</feature>
<keyword evidence="5" id="KW-1185">Reference proteome</keyword>
<feature type="domain" description="Transposase (putative) gypsy type" evidence="3">
    <location>
        <begin position="121"/>
        <end position="177"/>
    </location>
</feature>
<protein>
    <recommendedName>
        <fullName evidence="3">Transposase (putative) gypsy type domain-containing protein</fullName>
    </recommendedName>
</protein>
<dbReference type="PANTHER" id="PTHR31099">
    <property type="entry name" value="OS06G0165300 PROTEIN"/>
    <property type="match status" value="1"/>
</dbReference>
<sequence length="1029" mass="114135">MAEVDKASLDDIYAYLCKSNRGNIDLHKVEARIRQTHLKSDNRSLANAMVSSFPFSFFIKAKKDTDVYTFRLTQPNLDSLIIKYNIPGDLRPRLPPSDFVMLGLLNDAIGIYHQIFDFFKVRIPFSTFLLSVIKHCRVYFSQLGPPGINKVITFEILCRSLQIQPTVTLFRVFQTLCKQGHWFSFAKRRATSPVCIDDKRSCMKDWKTGFFLIDRRAIPDYMPWRHPDLVITDLKPAAGSYDQPEVRRLSAFIVKLRDMPEGVLVLSVMGIYDFLCLPEWESTKVQEELHHDVRSTLQRLPFYCTPPAAADVVIHDPTPEYVAATTPNTKVAKHTRSTTSHSSDGSSRPNLFDDHSDDDPDAYVEIPLITLIRSAVTIPLRGNKGEGSAPFAAEGLSNPGSRGKAITDGCVNIPSGSAIRPRDSISPSSSVQDTAGVAIDKEFFLFLPRPYYADYLEDDIIGGSYEISREEWEHPHEPTFNVLRKELFKDPKVCKTMIDQFPTLGEMNGWPDIEIFDLKKQVNGLNEKVTTFDAAFVRAKGKSKDRKKKIKSISKTLDQFTAESARLDSYLNEVRRADARKGDQIDAEILRLKASPLEALGRLLRATPLIATMDYPFLNKIVDHSAHPLSVLLELEPEKLARPAPVSAPKVIGVSPPLLRESIVTPTYSSMEFLSNDAPPCHRATLSRAERGVEVLVQGVVRQVCQDVNLADASLIQDSELAYSGSPNVIAVLFVKKEKEDAPPTPKILLARGLSGLILLLHSRICIVTFGSGACLVTSFSLSGASINGLVLIPTDTSWFKDSNWMVASLVSASILGFRALGRGMKFSPTACEYSFSSGSIRINPTPEPSLLAFLPTYNLHALGSRTNSSEGPSLVPDASSSSFSGTFDTLWQYTPSVWKVVFSSSSSDIRTWLPSLGGHRKHVYRCPVSDPNFSFTSRNGHMSFGQTLLRLVKTVSTCQVPSYCLIAPFFGLDLGTASSRPLVPLRVLASLDPLSVVAVISVMAFVSMVIAELIQVLLLLSPYQLRRR</sequence>
<organism evidence="4 5">
    <name type="scientific">Tanacetum coccineum</name>
    <dbReference type="NCBI Taxonomy" id="301880"/>
    <lineage>
        <taxon>Eukaryota</taxon>
        <taxon>Viridiplantae</taxon>
        <taxon>Streptophyta</taxon>
        <taxon>Embryophyta</taxon>
        <taxon>Tracheophyta</taxon>
        <taxon>Spermatophyta</taxon>
        <taxon>Magnoliopsida</taxon>
        <taxon>eudicotyledons</taxon>
        <taxon>Gunneridae</taxon>
        <taxon>Pentapetalae</taxon>
        <taxon>asterids</taxon>
        <taxon>campanulids</taxon>
        <taxon>Asterales</taxon>
        <taxon>Asteraceae</taxon>
        <taxon>Asteroideae</taxon>
        <taxon>Anthemideae</taxon>
        <taxon>Anthemidinae</taxon>
        <taxon>Tanacetum</taxon>
    </lineage>
</organism>
<keyword evidence="2" id="KW-0812">Transmembrane</keyword>
<feature type="transmembrane region" description="Helical" evidence="2">
    <location>
        <begin position="998"/>
        <end position="1021"/>
    </location>
</feature>
<evidence type="ECO:0000256" key="2">
    <source>
        <dbReference type="SAM" id="Phobius"/>
    </source>
</evidence>
<gene>
    <name evidence="4" type="ORF">Tco_0702922</name>
</gene>
<dbReference type="EMBL" id="BQNB010009908">
    <property type="protein sequence ID" value="GJS70081.1"/>
    <property type="molecule type" value="Genomic_DNA"/>
</dbReference>
<feature type="compositionally biased region" description="Low complexity" evidence="1">
    <location>
        <begin position="337"/>
        <end position="348"/>
    </location>
</feature>